<organism evidence="1">
    <name type="scientific">bioreactor metagenome</name>
    <dbReference type="NCBI Taxonomy" id="1076179"/>
    <lineage>
        <taxon>unclassified sequences</taxon>
        <taxon>metagenomes</taxon>
        <taxon>ecological metagenomes</taxon>
    </lineage>
</organism>
<accession>A0A644YSR1</accession>
<protein>
    <submittedName>
        <fullName evidence="1">Uncharacterized protein</fullName>
    </submittedName>
</protein>
<dbReference type="EMBL" id="VSSQ01005531">
    <property type="protein sequence ID" value="MPM29513.1"/>
    <property type="molecule type" value="Genomic_DNA"/>
</dbReference>
<proteinExistence type="predicted"/>
<dbReference type="AlphaFoldDB" id="A0A644YSR1"/>
<comment type="caution">
    <text evidence="1">The sequence shown here is derived from an EMBL/GenBank/DDBJ whole genome shotgun (WGS) entry which is preliminary data.</text>
</comment>
<gene>
    <name evidence="1" type="ORF">SDC9_76053</name>
</gene>
<evidence type="ECO:0000313" key="1">
    <source>
        <dbReference type="EMBL" id="MPM29513.1"/>
    </source>
</evidence>
<sequence length="161" mass="17998">MGVVIAFRSKCDRPPGHHAPADFAVAEHPQLQHLRRPYGNVFVGPELFGSIVVPRIQHKNIVERRRKIGRLAFGHVALCQVFIYLLKTAHVAGHAHIQQTAATPELHAHHAFDPLTAALLDEVDPARAIVDVGQQHLRKSACSRHCCHHFRRQHSKSQAVI</sequence>
<reference evidence="1" key="1">
    <citation type="submission" date="2019-08" db="EMBL/GenBank/DDBJ databases">
        <authorList>
            <person name="Kucharzyk K."/>
            <person name="Murdoch R.W."/>
            <person name="Higgins S."/>
            <person name="Loffler F."/>
        </authorList>
    </citation>
    <scope>NUCLEOTIDE SEQUENCE</scope>
</reference>
<name>A0A644YSR1_9ZZZZ</name>